<dbReference type="Gene3D" id="3.30.70.270">
    <property type="match status" value="1"/>
</dbReference>
<dbReference type="InterPro" id="IPR001633">
    <property type="entry name" value="EAL_dom"/>
</dbReference>
<dbReference type="InterPro" id="IPR029787">
    <property type="entry name" value="Nucleotide_cyclase"/>
</dbReference>
<dbReference type="InterPro" id="IPR013655">
    <property type="entry name" value="PAS_fold_3"/>
</dbReference>
<dbReference type="Gene3D" id="3.20.20.450">
    <property type="entry name" value="EAL domain"/>
    <property type="match status" value="1"/>
</dbReference>
<dbReference type="InterPro" id="IPR013656">
    <property type="entry name" value="PAS_4"/>
</dbReference>
<keyword evidence="5" id="KW-1185">Reference proteome</keyword>
<comment type="caution">
    <text evidence="4">The sequence shown here is derived from an EMBL/GenBank/DDBJ whole genome shotgun (WGS) entry which is preliminary data.</text>
</comment>
<dbReference type="Pfam" id="PF00990">
    <property type="entry name" value="GGDEF"/>
    <property type="match status" value="1"/>
</dbReference>
<feature type="domain" description="EAL" evidence="2">
    <location>
        <begin position="450"/>
        <end position="705"/>
    </location>
</feature>
<dbReference type="SUPFAM" id="SSF55785">
    <property type="entry name" value="PYP-like sensor domain (PAS domain)"/>
    <property type="match status" value="2"/>
</dbReference>
<dbReference type="NCBIfam" id="TIGR00229">
    <property type="entry name" value="sensory_box"/>
    <property type="match status" value="2"/>
</dbReference>
<dbReference type="PANTHER" id="PTHR44757:SF2">
    <property type="entry name" value="BIOFILM ARCHITECTURE MAINTENANCE PROTEIN MBAA"/>
    <property type="match status" value="1"/>
</dbReference>
<organism evidence="4 5">
    <name type="scientific">Pseudorhodoferax aquiterrae</name>
    <dbReference type="NCBI Taxonomy" id="747304"/>
    <lineage>
        <taxon>Bacteria</taxon>
        <taxon>Pseudomonadati</taxon>
        <taxon>Pseudomonadota</taxon>
        <taxon>Betaproteobacteria</taxon>
        <taxon>Burkholderiales</taxon>
        <taxon>Comamonadaceae</taxon>
    </lineage>
</organism>
<reference evidence="5" key="1">
    <citation type="journal article" date="2019" name="Int. J. Syst. Evol. Microbiol.">
        <title>The Global Catalogue of Microorganisms (GCM) 10K type strain sequencing project: providing services to taxonomists for standard genome sequencing and annotation.</title>
        <authorList>
            <consortium name="The Broad Institute Genomics Platform"/>
            <consortium name="The Broad Institute Genome Sequencing Center for Infectious Disease"/>
            <person name="Wu L."/>
            <person name="Ma J."/>
        </authorList>
    </citation>
    <scope>NUCLEOTIDE SEQUENCE [LARGE SCALE GENOMIC DNA]</scope>
    <source>
        <strain evidence="5">KCTC 23314</strain>
    </source>
</reference>
<dbReference type="InterPro" id="IPR000160">
    <property type="entry name" value="GGDEF_dom"/>
</dbReference>
<accession>A0ABQ3FYQ7</accession>
<dbReference type="SMART" id="SM00267">
    <property type="entry name" value="GGDEF"/>
    <property type="match status" value="1"/>
</dbReference>
<dbReference type="Pfam" id="PF08447">
    <property type="entry name" value="PAS_3"/>
    <property type="match status" value="1"/>
</dbReference>
<dbReference type="Gene3D" id="3.30.450.20">
    <property type="entry name" value="PAS domain"/>
    <property type="match status" value="2"/>
</dbReference>
<dbReference type="InterPro" id="IPR001610">
    <property type="entry name" value="PAC"/>
</dbReference>
<dbReference type="InterPro" id="IPR035965">
    <property type="entry name" value="PAS-like_dom_sf"/>
</dbReference>
<dbReference type="EMBL" id="BMYK01000003">
    <property type="protein sequence ID" value="GHC74361.1"/>
    <property type="molecule type" value="Genomic_DNA"/>
</dbReference>
<dbReference type="PROSITE" id="PS50883">
    <property type="entry name" value="EAL"/>
    <property type="match status" value="1"/>
</dbReference>
<dbReference type="NCBIfam" id="TIGR00254">
    <property type="entry name" value="GGDEF"/>
    <property type="match status" value="1"/>
</dbReference>
<feature type="domain" description="PAC" evidence="1">
    <location>
        <begin position="93"/>
        <end position="146"/>
    </location>
</feature>
<dbReference type="SUPFAM" id="SSF55073">
    <property type="entry name" value="Nucleotide cyclase"/>
    <property type="match status" value="1"/>
</dbReference>
<dbReference type="InterPro" id="IPR035919">
    <property type="entry name" value="EAL_sf"/>
</dbReference>
<dbReference type="PROSITE" id="PS50887">
    <property type="entry name" value="GGDEF"/>
    <property type="match status" value="1"/>
</dbReference>
<evidence type="ECO:0008006" key="6">
    <source>
        <dbReference type="Google" id="ProtNLM"/>
    </source>
</evidence>
<dbReference type="Proteomes" id="UP000626210">
    <property type="component" value="Unassembled WGS sequence"/>
</dbReference>
<dbReference type="Pfam" id="PF08448">
    <property type="entry name" value="PAS_4"/>
    <property type="match status" value="1"/>
</dbReference>
<sequence>METADPSSHPVRAVSAAQAADFSTLFDFLPIGAYRSSPDGRQIRANPAQVRLNGYAHEAELIAVMQDIGRQWYVDPSRRTAFREQLERQGYVRGFVSEVYRHKTGERIWVSENAHVVRDAAGRVLFYEGTVEDITERVRAEAELRRRDEIWKLALESTGDGVWDWNLAEGVARMSRRCLEMYGLSKHDLRPSPHSMDERTHPDDKARMLRDRQAHLDGDAPSYVNEHRVLCADGSWKWVLARGMVISRDAQGKPLRMVGTHTDITQRKEAEALIWHQANFDALTGLPNRRMLRDRLGQHMLRCDRERLQLALLFIDLDHFKTVNDTLGHEGGDRLLVEAAHRLSRCVRASDTVARMGGDEFTVVLPELHDAREVERIVQAILRELARAFHLGDEPAFVSASIGITFYPGDGQSVDDLLRQADQALYVAKGAGRNRFAYFTPALQEGAQRRARVANDLHAALPAGQLSLEYQPIVALASGAVHMAEALLRWRHPRRGRMAPMDFVPIAEANGMIVEIGEWVFHEAARQTQLWRSRLDPRFQISVNKSPVQFHRTDADRAHWLRELAALGLPRHAMTVEITESLLLDPSTNVAEHLLALRAAGIGVSLDDFGTGYSSLAYLQRYDIDFIKIDKSFVAGLAPQSNDLALCKAMIVMAHQLGIAVIAEGVETPAQRDLLLEAGCDFAQGFLFAHAMPAEAFETWFNQRRA</sequence>
<dbReference type="SMART" id="SM00052">
    <property type="entry name" value="EAL"/>
    <property type="match status" value="1"/>
</dbReference>
<protein>
    <recommendedName>
        <fullName evidence="6">EAL domain-containing protein</fullName>
    </recommendedName>
</protein>
<dbReference type="SUPFAM" id="SSF141868">
    <property type="entry name" value="EAL domain-like"/>
    <property type="match status" value="1"/>
</dbReference>
<evidence type="ECO:0000259" key="3">
    <source>
        <dbReference type="PROSITE" id="PS50887"/>
    </source>
</evidence>
<dbReference type="InterPro" id="IPR043128">
    <property type="entry name" value="Rev_trsase/Diguanyl_cyclase"/>
</dbReference>
<dbReference type="SMART" id="SM00086">
    <property type="entry name" value="PAC"/>
    <property type="match status" value="2"/>
</dbReference>
<evidence type="ECO:0000259" key="2">
    <source>
        <dbReference type="PROSITE" id="PS50883"/>
    </source>
</evidence>
<dbReference type="PROSITE" id="PS50113">
    <property type="entry name" value="PAC"/>
    <property type="match status" value="2"/>
</dbReference>
<proteinExistence type="predicted"/>
<evidence type="ECO:0000313" key="5">
    <source>
        <dbReference type="Proteomes" id="UP000626210"/>
    </source>
</evidence>
<dbReference type="SMART" id="SM00091">
    <property type="entry name" value="PAS"/>
    <property type="match status" value="2"/>
</dbReference>
<dbReference type="InterPro" id="IPR052155">
    <property type="entry name" value="Biofilm_reg_signaling"/>
</dbReference>
<evidence type="ECO:0000259" key="1">
    <source>
        <dbReference type="PROSITE" id="PS50113"/>
    </source>
</evidence>
<dbReference type="Pfam" id="PF00563">
    <property type="entry name" value="EAL"/>
    <property type="match status" value="1"/>
</dbReference>
<dbReference type="InterPro" id="IPR000014">
    <property type="entry name" value="PAS"/>
</dbReference>
<evidence type="ECO:0000313" key="4">
    <source>
        <dbReference type="EMBL" id="GHC74361.1"/>
    </source>
</evidence>
<dbReference type="CDD" id="cd00130">
    <property type="entry name" value="PAS"/>
    <property type="match status" value="2"/>
</dbReference>
<dbReference type="PANTHER" id="PTHR44757">
    <property type="entry name" value="DIGUANYLATE CYCLASE DGCP"/>
    <property type="match status" value="1"/>
</dbReference>
<dbReference type="CDD" id="cd01948">
    <property type="entry name" value="EAL"/>
    <property type="match status" value="1"/>
</dbReference>
<gene>
    <name evidence="4" type="ORF">GCM10007320_11460</name>
</gene>
<dbReference type="InterPro" id="IPR000700">
    <property type="entry name" value="PAS-assoc_C"/>
</dbReference>
<feature type="domain" description="PAC" evidence="1">
    <location>
        <begin position="223"/>
        <end position="276"/>
    </location>
</feature>
<dbReference type="CDD" id="cd01949">
    <property type="entry name" value="GGDEF"/>
    <property type="match status" value="1"/>
</dbReference>
<name>A0ABQ3FYQ7_9BURK</name>
<feature type="domain" description="GGDEF" evidence="3">
    <location>
        <begin position="308"/>
        <end position="441"/>
    </location>
</feature>
<dbReference type="RefSeq" id="WP_189686004.1">
    <property type="nucleotide sequence ID" value="NZ_BMYK01000003.1"/>
</dbReference>